<feature type="domain" description="Major facilitator superfamily (MFS) profile" evidence="9">
    <location>
        <begin position="30"/>
        <end position="511"/>
    </location>
</feature>
<dbReference type="GO" id="GO:0005886">
    <property type="term" value="C:plasma membrane"/>
    <property type="evidence" value="ECO:0007669"/>
    <property type="project" value="TreeGrafter"/>
</dbReference>
<dbReference type="Gene3D" id="1.20.1250.20">
    <property type="entry name" value="MFS general substrate transporter like domains"/>
    <property type="match status" value="1"/>
</dbReference>
<evidence type="ECO:0000256" key="2">
    <source>
        <dbReference type="ARBA" id="ARBA00022448"/>
    </source>
</evidence>
<dbReference type="PANTHER" id="PTHR23502">
    <property type="entry name" value="MAJOR FACILITATOR SUPERFAMILY"/>
    <property type="match status" value="1"/>
</dbReference>
<reference evidence="10" key="1">
    <citation type="submission" date="2020-05" db="EMBL/GenBank/DDBJ databases">
        <title>Mycena genomes resolve the evolution of fungal bioluminescence.</title>
        <authorList>
            <person name="Tsai I.J."/>
        </authorList>
    </citation>
    <scope>NUCLEOTIDE SEQUENCE</scope>
    <source>
        <strain evidence="10">CCC161011</strain>
    </source>
</reference>
<accession>A0A8H6YDV3</accession>
<evidence type="ECO:0000259" key="9">
    <source>
        <dbReference type="PROSITE" id="PS50850"/>
    </source>
</evidence>
<dbReference type="OrthoDB" id="440553at2759"/>
<dbReference type="EMBL" id="JACAZI010000006">
    <property type="protein sequence ID" value="KAF7357908.1"/>
    <property type="molecule type" value="Genomic_DNA"/>
</dbReference>
<dbReference type="InterPro" id="IPR020846">
    <property type="entry name" value="MFS_dom"/>
</dbReference>
<keyword evidence="4 8" id="KW-1133">Transmembrane helix</keyword>
<feature type="transmembrane region" description="Helical" evidence="8">
    <location>
        <begin position="486"/>
        <end position="508"/>
    </location>
</feature>
<feature type="transmembrane region" description="Helical" evidence="8">
    <location>
        <begin position="195"/>
        <end position="215"/>
    </location>
</feature>
<dbReference type="AlphaFoldDB" id="A0A8H6YDV3"/>
<dbReference type="GO" id="GO:0140115">
    <property type="term" value="P:export across plasma membrane"/>
    <property type="evidence" value="ECO:0007669"/>
    <property type="project" value="UniProtKB-ARBA"/>
</dbReference>
<dbReference type="PROSITE" id="PS50850">
    <property type="entry name" value="MFS"/>
    <property type="match status" value="1"/>
</dbReference>
<evidence type="ECO:0000256" key="5">
    <source>
        <dbReference type="ARBA" id="ARBA00023136"/>
    </source>
</evidence>
<dbReference type="FunFam" id="1.20.1720.10:FF:000009">
    <property type="entry name" value="MFS multidrug transporter"/>
    <property type="match status" value="1"/>
</dbReference>
<feature type="region of interest" description="Disordered" evidence="7">
    <location>
        <begin position="523"/>
        <end position="544"/>
    </location>
</feature>
<protein>
    <submittedName>
        <fullName evidence="10">MFS general substrate transporter</fullName>
    </submittedName>
</protein>
<dbReference type="Pfam" id="PF07690">
    <property type="entry name" value="MFS_1"/>
    <property type="match status" value="1"/>
</dbReference>
<name>A0A8H6YDV3_9AGAR</name>
<evidence type="ECO:0000256" key="6">
    <source>
        <dbReference type="ARBA" id="ARBA00023180"/>
    </source>
</evidence>
<dbReference type="InterPro" id="IPR011701">
    <property type="entry name" value="MFS"/>
</dbReference>
<dbReference type="InterPro" id="IPR036259">
    <property type="entry name" value="MFS_trans_sf"/>
</dbReference>
<feature type="transmembrane region" description="Helical" evidence="8">
    <location>
        <begin position="398"/>
        <end position="419"/>
    </location>
</feature>
<evidence type="ECO:0000313" key="10">
    <source>
        <dbReference type="EMBL" id="KAF7357908.1"/>
    </source>
</evidence>
<keyword evidence="6" id="KW-0325">Glycoprotein</keyword>
<feature type="transmembrane region" description="Helical" evidence="8">
    <location>
        <begin position="431"/>
        <end position="451"/>
    </location>
</feature>
<feature type="transmembrane region" description="Helical" evidence="8">
    <location>
        <begin position="310"/>
        <end position="332"/>
    </location>
</feature>
<dbReference type="GO" id="GO:0015137">
    <property type="term" value="F:citrate transmembrane transporter activity"/>
    <property type="evidence" value="ECO:0007669"/>
    <property type="project" value="UniProtKB-ARBA"/>
</dbReference>
<comment type="subcellular location">
    <subcellularLocation>
        <location evidence="1">Membrane</location>
        <topology evidence="1">Multi-pass membrane protein</topology>
    </subcellularLocation>
</comment>
<gene>
    <name evidence="10" type="ORF">MVEN_00837200</name>
</gene>
<organism evidence="10 11">
    <name type="scientific">Mycena venus</name>
    <dbReference type="NCBI Taxonomy" id="2733690"/>
    <lineage>
        <taxon>Eukaryota</taxon>
        <taxon>Fungi</taxon>
        <taxon>Dikarya</taxon>
        <taxon>Basidiomycota</taxon>
        <taxon>Agaricomycotina</taxon>
        <taxon>Agaricomycetes</taxon>
        <taxon>Agaricomycetidae</taxon>
        <taxon>Agaricales</taxon>
        <taxon>Marasmiineae</taxon>
        <taxon>Mycenaceae</taxon>
        <taxon>Mycena</taxon>
    </lineage>
</organism>
<evidence type="ECO:0000313" key="11">
    <source>
        <dbReference type="Proteomes" id="UP000620124"/>
    </source>
</evidence>
<keyword evidence="11" id="KW-1185">Reference proteome</keyword>
<keyword evidence="3 8" id="KW-0812">Transmembrane</keyword>
<feature type="transmembrane region" description="Helical" evidence="8">
    <location>
        <begin position="65"/>
        <end position="84"/>
    </location>
</feature>
<evidence type="ECO:0000256" key="7">
    <source>
        <dbReference type="SAM" id="MobiDB-lite"/>
    </source>
</evidence>
<sequence length="544" mass="59078">MSAKRDEISTPPPVVEEPYSIFTAREKWFIVSLVAFGGLFSPLSANIYFPAIPTLAVAFHKSIELINLTVTLNMVFQGLSPMVWGTISDTYGRRHSFILCLLLLSVSCVGLALTPTSDYWLLLFLRCFQAAGSASTVAILMGVIGDISTRADRGSYLGLATVGPMASNTFQDICIGPAIGPVLGGLLADKLGWRWIFWFLCIASAACMVVLILFLPETLRAIVGNGSIPLPPIYHPVIPIIGRHAKRSLPTTTTPPPKRKFQNPLLLLLHVDIALLLLINGIVYSVFYGVTASISTVFHDAYPQLNETELGLCFLTVGSGMSIGSLFCGRLLDWDYRKLRRTLRAQDPTAEQVNETSGKADEAFPIERARLRLLPAFLALFVVSCIGYGWCIDKRTNIAGPLILLIGVGLVVITLMNSIQTLMLDLIPTQGSAITACVRASIPSFSFFIYANHGPPPHRTISCDVASGRGLVSGIQPLLDALGAGYAYLLLGGLSALMGPLLYLVMYIGPRCRARRVRIAEVEREKEAEDDSEVASRTRTTEGS</sequence>
<evidence type="ECO:0000256" key="8">
    <source>
        <dbReference type="SAM" id="Phobius"/>
    </source>
</evidence>
<feature type="transmembrane region" description="Helical" evidence="8">
    <location>
        <begin position="373"/>
        <end position="392"/>
    </location>
</feature>
<dbReference type="PANTHER" id="PTHR23502:SF51">
    <property type="entry name" value="QUINIDINE RESISTANCE PROTEIN 1-RELATED"/>
    <property type="match status" value="1"/>
</dbReference>
<keyword evidence="2" id="KW-0813">Transport</keyword>
<evidence type="ECO:0000256" key="3">
    <source>
        <dbReference type="ARBA" id="ARBA00022692"/>
    </source>
</evidence>
<feature type="transmembrane region" description="Helical" evidence="8">
    <location>
        <begin position="265"/>
        <end position="290"/>
    </location>
</feature>
<feature type="transmembrane region" description="Helical" evidence="8">
    <location>
        <begin position="156"/>
        <end position="183"/>
    </location>
</feature>
<keyword evidence="5 8" id="KW-0472">Membrane</keyword>
<feature type="compositionally biased region" description="Basic and acidic residues" evidence="7">
    <location>
        <begin position="534"/>
        <end position="544"/>
    </location>
</feature>
<evidence type="ECO:0000256" key="4">
    <source>
        <dbReference type="ARBA" id="ARBA00022989"/>
    </source>
</evidence>
<dbReference type="Proteomes" id="UP000620124">
    <property type="component" value="Unassembled WGS sequence"/>
</dbReference>
<dbReference type="SUPFAM" id="SSF103473">
    <property type="entry name" value="MFS general substrate transporter"/>
    <property type="match status" value="1"/>
</dbReference>
<dbReference type="FunFam" id="1.20.1250.20:FF:000172">
    <property type="entry name" value="MFS multidrug resistance transporter"/>
    <property type="match status" value="1"/>
</dbReference>
<proteinExistence type="predicted"/>
<feature type="transmembrane region" description="Helical" evidence="8">
    <location>
        <begin position="119"/>
        <end position="144"/>
    </location>
</feature>
<feature type="transmembrane region" description="Helical" evidence="8">
    <location>
        <begin position="96"/>
        <end position="113"/>
    </location>
</feature>
<comment type="caution">
    <text evidence="10">The sequence shown here is derived from an EMBL/GenBank/DDBJ whole genome shotgun (WGS) entry which is preliminary data.</text>
</comment>
<feature type="transmembrane region" description="Helical" evidence="8">
    <location>
        <begin position="28"/>
        <end position="49"/>
    </location>
</feature>
<evidence type="ECO:0000256" key="1">
    <source>
        <dbReference type="ARBA" id="ARBA00004141"/>
    </source>
</evidence>